<keyword evidence="5" id="KW-0862">Zinc</keyword>
<keyword evidence="3" id="KW-0479">Metal-binding</keyword>
<evidence type="ECO:0000256" key="1">
    <source>
        <dbReference type="ARBA" id="ARBA00001947"/>
    </source>
</evidence>
<dbReference type="PANTHER" id="PTHR10120">
    <property type="entry name" value="CAAX PRENYL PROTEASE 1"/>
    <property type="match status" value="1"/>
</dbReference>
<reference evidence="10" key="1">
    <citation type="journal article" date="2021" name="Mol. Ecol. Resour.">
        <title>Apolygus lucorum genome provides insights into omnivorousness and mesophyll feeding.</title>
        <authorList>
            <person name="Liu Y."/>
            <person name="Liu H."/>
            <person name="Wang H."/>
            <person name="Huang T."/>
            <person name="Liu B."/>
            <person name="Yang B."/>
            <person name="Yin L."/>
            <person name="Li B."/>
            <person name="Zhang Y."/>
            <person name="Zhang S."/>
            <person name="Jiang F."/>
            <person name="Zhang X."/>
            <person name="Ren Y."/>
            <person name="Wang B."/>
            <person name="Wang S."/>
            <person name="Lu Y."/>
            <person name="Wu K."/>
            <person name="Fan W."/>
            <person name="Wang G."/>
        </authorList>
    </citation>
    <scope>NUCLEOTIDE SEQUENCE</scope>
    <source>
        <strain evidence="10">12Hb</strain>
    </source>
</reference>
<evidence type="ECO:0000256" key="5">
    <source>
        <dbReference type="ARBA" id="ARBA00022833"/>
    </source>
</evidence>
<evidence type="ECO:0000256" key="3">
    <source>
        <dbReference type="ARBA" id="ARBA00022723"/>
    </source>
</evidence>
<feature type="transmembrane region" description="Helical" evidence="8">
    <location>
        <begin position="98"/>
        <end position="121"/>
    </location>
</feature>
<dbReference type="AlphaFoldDB" id="A0A6A4JH96"/>
<evidence type="ECO:0000256" key="7">
    <source>
        <dbReference type="SAM" id="MobiDB-lite"/>
    </source>
</evidence>
<dbReference type="InterPro" id="IPR001915">
    <property type="entry name" value="Peptidase_M48"/>
</dbReference>
<feature type="compositionally biased region" description="Low complexity" evidence="7">
    <location>
        <begin position="489"/>
        <end position="498"/>
    </location>
</feature>
<keyword evidence="2" id="KW-0645">Protease</keyword>
<evidence type="ECO:0000256" key="2">
    <source>
        <dbReference type="ARBA" id="ARBA00022670"/>
    </source>
</evidence>
<dbReference type="GO" id="GO:0006508">
    <property type="term" value="P:proteolysis"/>
    <property type="evidence" value="ECO:0007669"/>
    <property type="project" value="UniProtKB-KW"/>
</dbReference>
<keyword evidence="8" id="KW-1133">Transmembrane helix</keyword>
<protein>
    <recommendedName>
        <fullName evidence="9">Peptidase M48 domain-containing protein</fullName>
    </recommendedName>
</protein>
<keyword evidence="8" id="KW-0472">Membrane</keyword>
<keyword evidence="8" id="KW-0812">Transmembrane</keyword>
<feature type="compositionally biased region" description="Basic and acidic residues" evidence="7">
    <location>
        <begin position="405"/>
        <end position="423"/>
    </location>
</feature>
<dbReference type="Proteomes" id="UP000466442">
    <property type="component" value="Unassembled WGS sequence"/>
</dbReference>
<keyword evidence="4" id="KW-0378">Hydrolase</keyword>
<feature type="transmembrane region" description="Helical" evidence="8">
    <location>
        <begin position="127"/>
        <end position="148"/>
    </location>
</feature>
<dbReference type="Gene3D" id="3.30.2010.10">
    <property type="entry name" value="Metalloproteases ('zincins'), catalytic domain"/>
    <property type="match status" value="1"/>
</dbReference>
<gene>
    <name evidence="10" type="ORF">GE061_017880</name>
</gene>
<dbReference type="Pfam" id="PF01435">
    <property type="entry name" value="Peptidase_M48"/>
    <property type="match status" value="1"/>
</dbReference>
<evidence type="ECO:0000313" key="10">
    <source>
        <dbReference type="EMBL" id="KAF6206644.1"/>
    </source>
</evidence>
<name>A0A6A4JH96_APOLU</name>
<evidence type="ECO:0000256" key="8">
    <source>
        <dbReference type="SAM" id="Phobius"/>
    </source>
</evidence>
<accession>A0A6A4JH96</accession>
<comment type="caution">
    <text evidence="10">The sequence shown here is derived from an EMBL/GenBank/DDBJ whole genome shotgun (WGS) entry which is preliminary data.</text>
</comment>
<proteinExistence type="predicted"/>
<evidence type="ECO:0000313" key="11">
    <source>
        <dbReference type="Proteomes" id="UP000466442"/>
    </source>
</evidence>
<dbReference type="EMBL" id="WIXP02000008">
    <property type="protein sequence ID" value="KAF6206644.1"/>
    <property type="molecule type" value="Genomic_DNA"/>
</dbReference>
<keyword evidence="11" id="KW-1185">Reference proteome</keyword>
<feature type="domain" description="Peptidase M48" evidence="9">
    <location>
        <begin position="161"/>
        <end position="369"/>
    </location>
</feature>
<evidence type="ECO:0000256" key="6">
    <source>
        <dbReference type="ARBA" id="ARBA00023049"/>
    </source>
</evidence>
<keyword evidence="6" id="KW-0482">Metalloprotease</keyword>
<feature type="region of interest" description="Disordered" evidence="7">
    <location>
        <begin position="377"/>
        <end position="423"/>
    </location>
</feature>
<dbReference type="GO" id="GO:0046872">
    <property type="term" value="F:metal ion binding"/>
    <property type="evidence" value="ECO:0007669"/>
    <property type="project" value="UniProtKB-KW"/>
</dbReference>
<feature type="compositionally biased region" description="Polar residues" evidence="7">
    <location>
        <begin position="466"/>
        <end position="480"/>
    </location>
</feature>
<organism evidence="10 11">
    <name type="scientific">Apolygus lucorum</name>
    <name type="common">Small green plant bug</name>
    <name type="synonym">Lygocoris lucorum</name>
    <dbReference type="NCBI Taxonomy" id="248454"/>
    <lineage>
        <taxon>Eukaryota</taxon>
        <taxon>Metazoa</taxon>
        <taxon>Ecdysozoa</taxon>
        <taxon>Arthropoda</taxon>
        <taxon>Hexapoda</taxon>
        <taxon>Insecta</taxon>
        <taxon>Pterygota</taxon>
        <taxon>Neoptera</taxon>
        <taxon>Paraneoptera</taxon>
        <taxon>Hemiptera</taxon>
        <taxon>Heteroptera</taxon>
        <taxon>Panheteroptera</taxon>
        <taxon>Cimicomorpha</taxon>
        <taxon>Miridae</taxon>
        <taxon>Mirini</taxon>
        <taxon>Apolygus</taxon>
    </lineage>
</organism>
<dbReference type="GO" id="GO:0004222">
    <property type="term" value="F:metalloendopeptidase activity"/>
    <property type="evidence" value="ECO:0007669"/>
    <property type="project" value="InterPro"/>
</dbReference>
<comment type="cofactor">
    <cofactor evidence="1">
        <name>Zn(2+)</name>
        <dbReference type="ChEBI" id="CHEBI:29105"/>
    </cofactor>
</comment>
<sequence length="498" mass="57124">MHDLMTEEEYRKFRKNHIDSNIIATVSSVVNLSLDIIKWSTFYDKFVWDSTAAYSSSLSWRATLHSTFDRFFNECTKAPIGAYMIWRRTSYRMHIGEVVMRSMLDIVLETFYSGSFAFGYIQLTDRFGILALVGVMILFFCMVSYWYILYITLMLPYISEPLKDDEVGRNLKTLANGLGYPHEKIRITITDTTSKKGDVHYYRVLGYEMMIVTRRLLRILVPLQVTALVTKELGHWKFRHKSLEHFFEVMKYFIYCYVSVLSYGNENIVGIFGIDDSEVHPYLPMYLNSQYIWPIGKKCITGFSNLLKRTCVFQADDFASDKGLTAPLRSGLLVTAATLKNHPLYDSWHSAWFQGEPTIPERVARLNTRIPRPNVTFQSMSTVRPLLPPDSPGSSGKSSLESDETGEHSEVSDREKQSYGDDQLRNNLGAQVFQVLEPRTLHSDTDDKLLKIASSKSTIHRKSSDETQNATETTKSTPQTHTRKRTKESPNPKNSSSP</sequence>
<evidence type="ECO:0000256" key="4">
    <source>
        <dbReference type="ARBA" id="ARBA00022801"/>
    </source>
</evidence>
<evidence type="ECO:0000259" key="9">
    <source>
        <dbReference type="Pfam" id="PF01435"/>
    </source>
</evidence>
<feature type="region of interest" description="Disordered" evidence="7">
    <location>
        <begin position="452"/>
        <end position="498"/>
    </location>
</feature>